<dbReference type="KEGG" id="palc:A0T30_14365"/>
<feature type="transmembrane region" description="Helical" evidence="1">
    <location>
        <begin position="45"/>
        <end position="69"/>
    </location>
</feature>
<keyword evidence="1" id="KW-1133">Transmembrane helix</keyword>
<dbReference type="Proteomes" id="UP001158730">
    <property type="component" value="Unassembled WGS sequence"/>
</dbReference>
<dbReference type="EMBL" id="JAOBYN010000008">
    <property type="protein sequence ID" value="MDH1055143.1"/>
    <property type="molecule type" value="Genomic_DNA"/>
</dbReference>
<evidence type="ECO:0000313" key="3">
    <source>
        <dbReference type="EMBL" id="MDH0140833.1"/>
    </source>
</evidence>
<dbReference type="Proteomes" id="UP000185841">
    <property type="component" value="Unassembled WGS sequence"/>
</dbReference>
<dbReference type="EMBL" id="JAODZF010000001">
    <property type="protein sequence ID" value="MDH0140833.1"/>
    <property type="molecule type" value="Genomic_DNA"/>
</dbReference>
<proteinExistence type="predicted"/>
<dbReference type="RefSeq" id="WP_061904708.1">
    <property type="nucleotide sequence ID" value="NZ_AP025273.1"/>
</dbReference>
<reference evidence="4" key="2">
    <citation type="submission" date="2022-09" db="EMBL/GenBank/DDBJ databases">
        <title>Intensive care unit water sources are persistently colonized with multi-drug resistant bacteria and are the site of extensive horizontal gene transfer of antibiotic resistance genes.</title>
        <authorList>
            <person name="Diorio-Toth L."/>
        </authorList>
    </citation>
    <scope>NUCLEOTIDE SEQUENCE</scope>
    <source>
        <strain evidence="4">GD03990</strain>
        <strain evidence="3">GD04146</strain>
    </source>
</reference>
<dbReference type="EMBL" id="FTMP01000002">
    <property type="protein sequence ID" value="SIQ08662.1"/>
    <property type="molecule type" value="Genomic_DNA"/>
</dbReference>
<protein>
    <submittedName>
        <fullName evidence="4">DUF2062 domain-containing protein</fullName>
    </submittedName>
</protein>
<keyword evidence="1" id="KW-0812">Transmembrane</keyword>
<evidence type="ECO:0000313" key="5">
    <source>
        <dbReference type="EMBL" id="SIQ08662.1"/>
    </source>
</evidence>
<dbReference type="Pfam" id="PF09835">
    <property type="entry name" value="DUF2062"/>
    <property type="match status" value="1"/>
</dbReference>
<feature type="domain" description="DUF2062" evidence="2">
    <location>
        <begin position="22"/>
        <end position="164"/>
    </location>
</feature>
<feature type="transmembrane region" description="Helical" evidence="1">
    <location>
        <begin position="132"/>
        <end position="155"/>
    </location>
</feature>
<sequence length="175" mass="20246">MPRRLFKRYMPDPQMIRDHKSLRFLGTLLHDPNLWHLNRHSVARAMAAGLFAAFIPAPMQMLIAASLAIPIRANLPISVGLVWLTNPLTMPPIFYCTYKMGSWLLGVPPMELPDELTWEWISGELAILWQPFLLGSVIVGVISAALGYGLTMLYWRWWVAHNWRKRAEKRRQSKR</sequence>
<dbReference type="Proteomes" id="UP001158058">
    <property type="component" value="Unassembled WGS sequence"/>
</dbReference>
<dbReference type="InterPro" id="IPR018639">
    <property type="entry name" value="DUF2062"/>
</dbReference>
<keyword evidence="1" id="KW-0472">Membrane</keyword>
<gene>
    <name evidence="4" type="ORF">N5C05_10255</name>
    <name evidence="3" type="ORF">N7380_00755</name>
    <name evidence="5" type="ORF">SAMN05878282_10240</name>
</gene>
<evidence type="ECO:0000313" key="4">
    <source>
        <dbReference type="EMBL" id="MDH1055143.1"/>
    </source>
</evidence>
<dbReference type="GeneID" id="42930981"/>
<dbReference type="PANTHER" id="PTHR40547:SF1">
    <property type="entry name" value="SLL0298 PROTEIN"/>
    <property type="match status" value="1"/>
</dbReference>
<evidence type="ECO:0000313" key="7">
    <source>
        <dbReference type="Proteomes" id="UP001158730"/>
    </source>
</evidence>
<evidence type="ECO:0000313" key="6">
    <source>
        <dbReference type="Proteomes" id="UP000185841"/>
    </source>
</evidence>
<dbReference type="PANTHER" id="PTHR40547">
    <property type="entry name" value="SLL0298 PROTEIN"/>
    <property type="match status" value="1"/>
</dbReference>
<reference evidence="5 6" key="1">
    <citation type="submission" date="2017-01" db="EMBL/GenBank/DDBJ databases">
        <authorList>
            <person name="Mah S.A."/>
            <person name="Swanson W.J."/>
            <person name="Moy G.W."/>
            <person name="Vacquier V.D."/>
        </authorList>
    </citation>
    <scope>NUCLEOTIDE SEQUENCE [LARGE SCALE GENOMIC DNA]</scope>
    <source>
        <strain evidence="5 6">RU36E</strain>
    </source>
</reference>
<evidence type="ECO:0000259" key="2">
    <source>
        <dbReference type="Pfam" id="PF09835"/>
    </source>
</evidence>
<organism evidence="4 7">
    <name type="scientific">Aquipseudomonas alcaligenes</name>
    <name type="common">Pseudomonas alcaligenes</name>
    <dbReference type="NCBI Taxonomy" id="43263"/>
    <lineage>
        <taxon>Bacteria</taxon>
        <taxon>Pseudomonadati</taxon>
        <taxon>Pseudomonadota</taxon>
        <taxon>Gammaproteobacteria</taxon>
        <taxon>Pseudomonadales</taxon>
        <taxon>Pseudomonadaceae</taxon>
        <taxon>Aquipseudomonas</taxon>
    </lineage>
</organism>
<accession>A0A142IT57</accession>
<dbReference type="AlphaFoldDB" id="A0A142IT57"/>
<evidence type="ECO:0000256" key="1">
    <source>
        <dbReference type="SAM" id="Phobius"/>
    </source>
</evidence>
<name>A0A142IT57_AQUAC</name>